<dbReference type="InterPro" id="IPR009926">
    <property type="entry name" value="T3SS_YcgR_PilZN"/>
</dbReference>
<dbReference type="SUPFAM" id="SSF141371">
    <property type="entry name" value="PilZ domain-like"/>
    <property type="match status" value="1"/>
</dbReference>
<evidence type="ECO:0000259" key="2">
    <source>
        <dbReference type="Pfam" id="PF12945"/>
    </source>
</evidence>
<evidence type="ECO:0000313" key="4">
    <source>
        <dbReference type="Proteomes" id="UP000322976"/>
    </source>
</evidence>
<reference evidence="3 4" key="1">
    <citation type="submission" date="2019-08" db="EMBL/GenBank/DDBJ databases">
        <title>Calorimonas adulescens gen. nov., sp. nov., an anaerobic thermophilic bacterium from Sakhalin hot spring.</title>
        <authorList>
            <person name="Khomyakova M.A."/>
            <person name="Merkel A.Y."/>
            <person name="Novikov A."/>
            <person name="Bonch-Osmolovskaya E.A."/>
            <person name="Slobodkin A.I."/>
        </authorList>
    </citation>
    <scope>NUCLEOTIDE SEQUENCE [LARGE SCALE GENOMIC DNA]</scope>
    <source>
        <strain evidence="3 4">A05MB</strain>
    </source>
</reference>
<organism evidence="3 4">
    <name type="scientific">Calorimonas adulescens</name>
    <dbReference type="NCBI Taxonomy" id="2606906"/>
    <lineage>
        <taxon>Bacteria</taxon>
        <taxon>Bacillati</taxon>
        <taxon>Bacillota</taxon>
        <taxon>Clostridia</taxon>
        <taxon>Thermoanaerobacterales</taxon>
        <taxon>Thermoanaerobacteraceae</taxon>
        <taxon>Calorimonas</taxon>
    </lineage>
</organism>
<sequence length="206" mass="23426">MANNLELGQNIELIFDGKSYKSKIENIIDDQTYVVGVPIIHHSYVFIPLNESVKLRYIAKDCIYQFDGKVVKKSVDPVYTITIAQIGPFERIQRRENFRLEVSIKANFKIKDDETMYEGIIKDISGGGVKLATNKRLNINDEVLIEFTLPGSVNFSLNGVVTRNVKNGANFDVGISFKDIDTNSREKIVSFIFAEQRKLLKRGLME</sequence>
<accession>A0A5D8QGP5</accession>
<name>A0A5D8QGP5_9THEO</name>
<dbReference type="Pfam" id="PF12945">
    <property type="entry name" value="PilZNR"/>
    <property type="match status" value="1"/>
</dbReference>
<dbReference type="GO" id="GO:0035438">
    <property type="term" value="F:cyclic-di-GMP binding"/>
    <property type="evidence" value="ECO:0007669"/>
    <property type="project" value="InterPro"/>
</dbReference>
<comment type="caution">
    <text evidence="3">The sequence shown here is derived from an EMBL/GenBank/DDBJ whole genome shotgun (WGS) entry which is preliminary data.</text>
</comment>
<dbReference type="Gene3D" id="2.40.10.220">
    <property type="entry name" value="predicted glycosyltransferase like domains"/>
    <property type="match status" value="1"/>
</dbReference>
<dbReference type="EMBL" id="VTPS01000001">
    <property type="protein sequence ID" value="TZE83334.1"/>
    <property type="molecule type" value="Genomic_DNA"/>
</dbReference>
<evidence type="ECO:0008006" key="5">
    <source>
        <dbReference type="Google" id="ProtNLM"/>
    </source>
</evidence>
<keyword evidence="4" id="KW-1185">Reference proteome</keyword>
<feature type="domain" description="Type III secretion system flagellar brake protein YcgR PilZN" evidence="2">
    <location>
        <begin position="7"/>
        <end position="83"/>
    </location>
</feature>
<protein>
    <recommendedName>
        <fullName evidence="5">Flagellar brake protein</fullName>
    </recommendedName>
</protein>
<evidence type="ECO:0000313" key="3">
    <source>
        <dbReference type="EMBL" id="TZE83334.1"/>
    </source>
</evidence>
<dbReference type="InterPro" id="IPR009875">
    <property type="entry name" value="PilZ_domain"/>
</dbReference>
<dbReference type="RefSeq" id="WP_149543952.1">
    <property type="nucleotide sequence ID" value="NZ_VTPS01000001.1"/>
</dbReference>
<evidence type="ECO:0000259" key="1">
    <source>
        <dbReference type="Pfam" id="PF07238"/>
    </source>
</evidence>
<proteinExistence type="predicted"/>
<dbReference type="Proteomes" id="UP000322976">
    <property type="component" value="Unassembled WGS sequence"/>
</dbReference>
<feature type="domain" description="PilZ" evidence="1">
    <location>
        <begin position="93"/>
        <end position="194"/>
    </location>
</feature>
<dbReference type="Pfam" id="PF07238">
    <property type="entry name" value="PilZ"/>
    <property type="match status" value="1"/>
</dbReference>
<gene>
    <name evidence="3" type="ORF">FWJ32_00150</name>
</gene>
<dbReference type="AlphaFoldDB" id="A0A5D8QGP5"/>